<protein>
    <submittedName>
        <fullName evidence="2">Uncharacterized protein</fullName>
    </submittedName>
</protein>
<name>W9JIV6_FUSOX</name>
<gene>
    <name evidence="2" type="ORF">FOZG_16972</name>
</gene>
<reference evidence="2" key="1">
    <citation type="submission" date="2011-06" db="EMBL/GenBank/DDBJ databases">
        <title>The Genome Sequence of Fusarium oxysporum Fo47.</title>
        <authorList>
            <consortium name="The Broad Institute Genome Sequencing Platform"/>
            <person name="Ma L.-J."/>
            <person name="Gale L.R."/>
            <person name="Schwartz D.C."/>
            <person name="Zhou S."/>
            <person name="Corby-Kistler H."/>
            <person name="Young S.K."/>
            <person name="Zeng Q."/>
            <person name="Gargeya S."/>
            <person name="Fitzgerald M."/>
            <person name="Haas B."/>
            <person name="Abouelleil A."/>
            <person name="Alvarado L."/>
            <person name="Arachchi H.M."/>
            <person name="Berlin A."/>
            <person name="Brown A."/>
            <person name="Chapman S.B."/>
            <person name="Chen Z."/>
            <person name="Dunbar C."/>
            <person name="Freedman E."/>
            <person name="Gearin G."/>
            <person name="Gellesch M."/>
            <person name="Goldberg J."/>
            <person name="Griggs A."/>
            <person name="Gujja S."/>
            <person name="Heiman D."/>
            <person name="Howarth C."/>
            <person name="Larson L."/>
            <person name="Lui A."/>
            <person name="MacDonald P.J.P."/>
            <person name="Mehta T."/>
            <person name="Montmayeur A."/>
            <person name="Murphy C."/>
            <person name="Neiman D."/>
            <person name="Pearson M."/>
            <person name="Priest M."/>
            <person name="Roberts A."/>
            <person name="Saif S."/>
            <person name="Shea T."/>
            <person name="Shenoy N."/>
            <person name="Sisk P."/>
            <person name="Stolte C."/>
            <person name="Sykes S."/>
            <person name="Wortman J."/>
            <person name="Nusbaum C."/>
            <person name="Birren B."/>
        </authorList>
    </citation>
    <scope>NUCLEOTIDE SEQUENCE [LARGE SCALE GENOMIC DNA]</scope>
    <source>
        <strain evidence="2">Fo47</strain>
    </source>
</reference>
<evidence type="ECO:0000313" key="2">
    <source>
        <dbReference type="EMBL" id="EWZ29343.1"/>
    </source>
</evidence>
<dbReference type="EMBL" id="JH717913">
    <property type="protein sequence ID" value="EWZ29343.1"/>
    <property type="molecule type" value="Genomic_DNA"/>
</dbReference>
<proteinExistence type="predicted"/>
<sequence length="184" mass="21314">MNLLPQQPPTAISPPVHHAPPSRLPPPSLTQSRQQRDSWPQLSSPPQQWQGAEEYMRNWLQSRVEEDKRRREEERTRREQGALAAEEAEEVVEAVRTVEPRDEITKSREWPISETGSLSVHVSLNSHTCERQMPPGKPAFFRFTCIYVNTLRSHRIAKTWMGGPYNSTILRQVLQRDKLDSNNQ</sequence>
<accession>W9JIV6</accession>
<dbReference type="AlphaFoldDB" id="W9JIV6"/>
<organism evidence="2">
    <name type="scientific">Fusarium oxysporum Fo47</name>
    <dbReference type="NCBI Taxonomy" id="660027"/>
    <lineage>
        <taxon>Eukaryota</taxon>
        <taxon>Fungi</taxon>
        <taxon>Dikarya</taxon>
        <taxon>Ascomycota</taxon>
        <taxon>Pezizomycotina</taxon>
        <taxon>Sordariomycetes</taxon>
        <taxon>Hypocreomycetidae</taxon>
        <taxon>Hypocreales</taxon>
        <taxon>Nectriaceae</taxon>
        <taxon>Fusarium</taxon>
        <taxon>Fusarium oxysporum species complex</taxon>
    </lineage>
</organism>
<feature type="region of interest" description="Disordered" evidence="1">
    <location>
        <begin position="1"/>
        <end position="51"/>
    </location>
</feature>
<dbReference type="Proteomes" id="UP000030766">
    <property type="component" value="Unassembled WGS sequence"/>
</dbReference>
<dbReference type="VEuPathDB" id="FungiDB:FOZG_16972"/>
<feature type="region of interest" description="Disordered" evidence="1">
    <location>
        <begin position="63"/>
        <end position="85"/>
    </location>
</feature>
<dbReference type="HOGENOM" id="CLU_1468224_0_0_1"/>
<reference evidence="2" key="2">
    <citation type="submission" date="2012-06" db="EMBL/GenBank/DDBJ databases">
        <title>Annotation of the Genome Sequence of Fusarium oxysporum Fo47.</title>
        <authorList>
            <consortium name="The Broad Institute Genomics Platform"/>
            <person name="Ma L.-J."/>
            <person name="Corby-Kistler H."/>
            <person name="Broz K."/>
            <person name="Gale L.R."/>
            <person name="Jonkers W."/>
            <person name="O'Donnell K."/>
            <person name="Ploetz R."/>
            <person name="Steinberg C."/>
            <person name="Schwartz D.C."/>
            <person name="VanEtten H."/>
            <person name="Zhou S."/>
            <person name="Young S.K."/>
            <person name="Zeng Q."/>
            <person name="Gargeya S."/>
            <person name="Fitzgerald M."/>
            <person name="Abouelleil A."/>
            <person name="Alvarado L."/>
            <person name="Chapman S.B."/>
            <person name="Gainer-Dewar J."/>
            <person name="Goldberg J."/>
            <person name="Griggs A."/>
            <person name="Gujja S."/>
            <person name="Hansen M."/>
            <person name="Howarth C."/>
            <person name="Imamovic A."/>
            <person name="Ireland A."/>
            <person name="Larimer J."/>
            <person name="McCowan C."/>
            <person name="Murphy C."/>
            <person name="Pearson M."/>
            <person name="Poon T.W."/>
            <person name="Priest M."/>
            <person name="Roberts A."/>
            <person name="Saif S."/>
            <person name="Shea T."/>
            <person name="Sykes S."/>
            <person name="Wortman J."/>
            <person name="Nusbaum C."/>
            <person name="Birren B."/>
        </authorList>
    </citation>
    <scope>NUCLEOTIDE SEQUENCE</scope>
    <source>
        <strain evidence="2">Fo47</strain>
    </source>
</reference>
<feature type="compositionally biased region" description="Basic and acidic residues" evidence="1">
    <location>
        <begin position="63"/>
        <end position="80"/>
    </location>
</feature>
<feature type="compositionally biased region" description="Pro residues" evidence="1">
    <location>
        <begin position="1"/>
        <end position="12"/>
    </location>
</feature>
<feature type="compositionally biased region" description="Low complexity" evidence="1">
    <location>
        <begin position="38"/>
        <end position="50"/>
    </location>
</feature>
<evidence type="ECO:0000256" key="1">
    <source>
        <dbReference type="SAM" id="MobiDB-lite"/>
    </source>
</evidence>